<evidence type="ECO:0000256" key="1">
    <source>
        <dbReference type="SAM" id="SignalP"/>
    </source>
</evidence>
<evidence type="ECO:0000313" key="2">
    <source>
        <dbReference type="EMBL" id="KAA1143180.1"/>
    </source>
</evidence>
<feature type="chain" id="PRO_5022680095" description="Fels-1 Propage domain-containing protein" evidence="1">
    <location>
        <begin position="21"/>
        <end position="119"/>
    </location>
</feature>
<organism evidence="2 3">
    <name type="scientific">Citrobacter portucalensis</name>
    <dbReference type="NCBI Taxonomy" id="1639133"/>
    <lineage>
        <taxon>Bacteria</taxon>
        <taxon>Pseudomonadati</taxon>
        <taxon>Pseudomonadota</taxon>
        <taxon>Gammaproteobacteria</taxon>
        <taxon>Enterobacterales</taxon>
        <taxon>Enterobacteriaceae</taxon>
        <taxon>Citrobacter</taxon>
        <taxon>Citrobacter freundii complex</taxon>
    </lineage>
</organism>
<proteinExistence type="predicted"/>
<dbReference type="AlphaFoldDB" id="A0A5B0SZF2"/>
<dbReference type="InterPro" id="IPR008617">
    <property type="entry name" value="Uncharacterised_YcgJ"/>
</dbReference>
<dbReference type="RefSeq" id="WP_149607833.1">
    <property type="nucleotide sequence ID" value="NZ_JAMWIT010000001.1"/>
</dbReference>
<evidence type="ECO:0000313" key="3">
    <source>
        <dbReference type="Proteomes" id="UP000323297"/>
    </source>
</evidence>
<protein>
    <recommendedName>
        <fullName evidence="4">Fels-1 Propage domain-containing protein</fullName>
    </recommendedName>
</protein>
<dbReference type="Pfam" id="PF05666">
    <property type="entry name" value="YcgJ"/>
    <property type="match status" value="1"/>
</dbReference>
<name>A0A5B0SZF2_9ENTR</name>
<evidence type="ECO:0008006" key="4">
    <source>
        <dbReference type="Google" id="ProtNLM"/>
    </source>
</evidence>
<sequence length="119" mass="12756">MMIKVGTLLALSILSLSAYAATTGLNSPVPGVLCDKTICADEHGLSVALTTKYLGKQQGEKLAAAGQFDTSAFTFRGGLFCDTNERLCRDDRYFGTDGKRSGKINTHYTALLFGKVDKP</sequence>
<gene>
    <name evidence="2" type="ORF">D3H66_14540</name>
</gene>
<dbReference type="EMBL" id="VTZD01000016">
    <property type="protein sequence ID" value="KAA1143180.1"/>
    <property type="molecule type" value="Genomic_DNA"/>
</dbReference>
<feature type="signal peptide" evidence="1">
    <location>
        <begin position="1"/>
        <end position="20"/>
    </location>
</feature>
<keyword evidence="1" id="KW-0732">Signal</keyword>
<dbReference type="Proteomes" id="UP000323297">
    <property type="component" value="Unassembled WGS sequence"/>
</dbReference>
<reference evidence="2 3" key="1">
    <citation type="submission" date="2019-08" db="EMBL/GenBank/DDBJ databases">
        <title>Draft genome sequence of Citrobacter portucalensis strain isolated from green turtle.</title>
        <authorList>
            <person name="Fernandes M.R."/>
            <person name="Sellera F.P."/>
            <person name="Goldeberg D.W."/>
            <person name="Costa D.C."/>
            <person name="Lincopan N."/>
        </authorList>
    </citation>
    <scope>NUCLEOTIDE SEQUENCE [LARGE SCALE GENOMIC DNA]</scope>
    <source>
        <strain evidence="2 3">TV06</strain>
    </source>
</reference>
<accession>A0A5B0SZF2</accession>
<comment type="caution">
    <text evidence="2">The sequence shown here is derived from an EMBL/GenBank/DDBJ whole genome shotgun (WGS) entry which is preliminary data.</text>
</comment>